<accession>A0A1I7Y4E7</accession>
<evidence type="ECO:0000256" key="2">
    <source>
        <dbReference type="ARBA" id="ARBA00023054"/>
    </source>
</evidence>
<evidence type="ECO:0000259" key="4">
    <source>
        <dbReference type="Pfam" id="PF09745"/>
    </source>
</evidence>
<dbReference type="PANTHER" id="PTHR31938">
    <property type="entry name" value="NUCLEAR SPECKLE SPLICING REGULATORY PROTEIN 1"/>
    <property type="match status" value="1"/>
</dbReference>
<dbReference type="Proteomes" id="UP000095287">
    <property type="component" value="Unplaced"/>
</dbReference>
<dbReference type="Pfam" id="PF09745">
    <property type="entry name" value="NSRP1_N"/>
    <property type="match status" value="1"/>
</dbReference>
<evidence type="ECO:0000313" key="6">
    <source>
        <dbReference type="WBParaSite" id="L893_g12498.t1"/>
    </source>
</evidence>
<proteinExistence type="inferred from homology"/>
<feature type="compositionally biased region" description="Basic and acidic residues" evidence="3">
    <location>
        <begin position="338"/>
        <end position="354"/>
    </location>
</feature>
<evidence type="ECO:0000256" key="3">
    <source>
        <dbReference type="SAM" id="MobiDB-lite"/>
    </source>
</evidence>
<reference evidence="6" key="1">
    <citation type="submission" date="2016-11" db="UniProtKB">
        <authorList>
            <consortium name="WormBaseParasite"/>
        </authorList>
    </citation>
    <scope>IDENTIFICATION</scope>
</reference>
<feature type="compositionally biased region" description="Basic and acidic residues" evidence="3">
    <location>
        <begin position="114"/>
        <end position="140"/>
    </location>
</feature>
<organism evidence="5 6">
    <name type="scientific">Steinernema glaseri</name>
    <dbReference type="NCBI Taxonomy" id="37863"/>
    <lineage>
        <taxon>Eukaryota</taxon>
        <taxon>Metazoa</taxon>
        <taxon>Ecdysozoa</taxon>
        <taxon>Nematoda</taxon>
        <taxon>Chromadorea</taxon>
        <taxon>Rhabditida</taxon>
        <taxon>Tylenchina</taxon>
        <taxon>Panagrolaimomorpha</taxon>
        <taxon>Strongyloidoidea</taxon>
        <taxon>Steinernematidae</taxon>
        <taxon>Steinernema</taxon>
    </lineage>
</organism>
<evidence type="ECO:0000313" key="5">
    <source>
        <dbReference type="Proteomes" id="UP000095287"/>
    </source>
</evidence>
<evidence type="ECO:0000256" key="1">
    <source>
        <dbReference type="ARBA" id="ARBA00010126"/>
    </source>
</evidence>
<comment type="similarity">
    <text evidence="1">Belongs to the NSRP1 family.</text>
</comment>
<dbReference type="InterPro" id="IPR042816">
    <property type="entry name" value="Nsrp1"/>
</dbReference>
<dbReference type="PANTHER" id="PTHR31938:SF4">
    <property type="entry name" value="NUCLEAR SPECKLE SPLICING REGULATORY PROTEIN 1"/>
    <property type="match status" value="1"/>
</dbReference>
<dbReference type="WBParaSite" id="L893_g12498.t1">
    <property type="protein sequence ID" value="L893_g12498.t1"/>
    <property type="gene ID" value="L893_g12498"/>
</dbReference>
<feature type="region of interest" description="Disordered" evidence="3">
    <location>
        <begin position="192"/>
        <end position="384"/>
    </location>
</feature>
<keyword evidence="5" id="KW-1185">Reference proteome</keyword>
<feature type="compositionally biased region" description="Polar residues" evidence="3">
    <location>
        <begin position="283"/>
        <end position="295"/>
    </location>
</feature>
<sequence length="467" mass="54451">MNQKPFGLIVKPKKTDAPKPIVKVAAFGASDDEEDEMAAMVRGGQRQSASTIRIQKKAERIHDEAMAEDPDLYDYDSYLERKEEVKAEKEEEKKKANNGRREAKYAGKLMQAHAKRELEKQLRDERKQIKEREEEKGQFDDKEVFVTSAYKKQLELMEDFKKEQMQTDLFDEMTAVGKQKMWQQGFNRFMLENLSANRDEPSTSKSSEDKEKEKKTLQKLSRLRGAAAVEDELQLDGVSVSEKPKKTAEDAPKKPIQLADSDDEKEELQPGLNKPRIAKTRQEMIQSRFTPTPEGSSDSENDQEDSRDRRRRSRSPEGDRYRSRRRSDDRHRRRRSRSSSEEEDRPRGDSDKKNGRSKRSPSPKGSEAAKSKSPQPVKPKTKEERLEIITKILARRNTEEQIKEMRKRYLEQAAKSKSPQPVKPKTKEERLEIITKILARRNTEEQIKEMRERYLERRDQGVVPLPF</sequence>
<feature type="compositionally biased region" description="Basic and acidic residues" evidence="3">
    <location>
        <begin position="197"/>
        <end position="216"/>
    </location>
</feature>
<feature type="compositionally biased region" description="Basic and acidic residues" evidence="3">
    <location>
        <begin position="304"/>
        <end position="330"/>
    </location>
</feature>
<name>A0A1I7Y4E7_9BILA</name>
<feature type="region of interest" description="Disordered" evidence="3">
    <location>
        <begin position="84"/>
        <end position="140"/>
    </location>
</feature>
<protein>
    <submittedName>
        <fullName evidence="6">DUF2040 domain-containing protein</fullName>
    </submittedName>
</protein>
<dbReference type="GO" id="GO:0000381">
    <property type="term" value="P:regulation of alternative mRNA splicing, via spliceosome"/>
    <property type="evidence" value="ECO:0007669"/>
    <property type="project" value="InterPro"/>
</dbReference>
<keyword evidence="2" id="KW-0175">Coiled coil</keyword>
<feature type="domain" description="Nuclear speckle splicing regulatory protein 1 N-terminal" evidence="4">
    <location>
        <begin position="60"/>
        <end position="178"/>
    </location>
</feature>
<feature type="compositionally biased region" description="Basic and acidic residues" evidence="3">
    <location>
        <begin position="84"/>
        <end position="105"/>
    </location>
</feature>
<dbReference type="InterPro" id="IPR018612">
    <property type="entry name" value="NSRP1_N"/>
</dbReference>
<feature type="compositionally biased region" description="Basic and acidic residues" evidence="3">
    <location>
        <begin position="242"/>
        <end position="253"/>
    </location>
</feature>
<dbReference type="AlphaFoldDB" id="A0A1I7Y4E7"/>